<reference evidence="1 2" key="1">
    <citation type="submission" date="2020-04" db="EMBL/GenBank/DDBJ databases">
        <title>MicrobeNet Type strains.</title>
        <authorList>
            <person name="Nicholson A.C."/>
        </authorList>
    </citation>
    <scope>NUCLEOTIDE SEQUENCE [LARGE SCALE GENOMIC DNA]</scope>
    <source>
        <strain evidence="1 2">DSM 44445</strain>
    </source>
</reference>
<accession>A0A7X6RL50</accession>
<dbReference type="EMBL" id="JAAXPE010000070">
    <property type="protein sequence ID" value="NKY89870.1"/>
    <property type="molecule type" value="Genomic_DNA"/>
</dbReference>
<evidence type="ECO:0000313" key="1">
    <source>
        <dbReference type="EMBL" id="NKY89870.1"/>
    </source>
</evidence>
<protein>
    <submittedName>
        <fullName evidence="1">Uncharacterized protein</fullName>
    </submittedName>
</protein>
<dbReference type="AlphaFoldDB" id="A0A7X6RL50"/>
<evidence type="ECO:0000313" key="2">
    <source>
        <dbReference type="Proteomes" id="UP000523447"/>
    </source>
</evidence>
<organism evidence="1 2">
    <name type="scientific">Nocardia veterana</name>
    <dbReference type="NCBI Taxonomy" id="132249"/>
    <lineage>
        <taxon>Bacteria</taxon>
        <taxon>Bacillati</taxon>
        <taxon>Actinomycetota</taxon>
        <taxon>Actinomycetes</taxon>
        <taxon>Mycobacteriales</taxon>
        <taxon>Nocardiaceae</taxon>
        <taxon>Nocardia</taxon>
    </lineage>
</organism>
<gene>
    <name evidence="1" type="ORF">HGA07_30340</name>
</gene>
<proteinExistence type="predicted"/>
<sequence length="148" mass="16248">MPAEFTPVERKLIEYAAADYAAQYYGGPFAFGADDAARYVAEGHLRTLVSAHGLSQVAAAVVEHLNRHPELLTRSKADRERGAQLRAEKWQRLITAAGRAFKSADFEHARRLVDDAEMIDPCRNVDGYRRKIADAAAPVLAVVAGGER</sequence>
<dbReference type="RefSeq" id="WP_040723210.1">
    <property type="nucleotide sequence ID" value="NZ_CAWPHS010000068.1"/>
</dbReference>
<dbReference type="Proteomes" id="UP000523447">
    <property type="component" value="Unassembled WGS sequence"/>
</dbReference>
<name>A0A7X6RL50_9NOCA</name>
<keyword evidence="2" id="KW-1185">Reference proteome</keyword>
<comment type="caution">
    <text evidence="1">The sequence shown here is derived from an EMBL/GenBank/DDBJ whole genome shotgun (WGS) entry which is preliminary data.</text>
</comment>